<dbReference type="Pfam" id="PF13620">
    <property type="entry name" value="CarboxypepD_reg"/>
    <property type="match status" value="1"/>
</dbReference>
<evidence type="ECO:0000256" key="4">
    <source>
        <dbReference type="ARBA" id="ARBA00022723"/>
    </source>
</evidence>
<keyword evidence="3 13" id="KW-0645">Protease</keyword>
<dbReference type="SMART" id="SM00631">
    <property type="entry name" value="Zn_pept"/>
    <property type="match status" value="1"/>
</dbReference>
<evidence type="ECO:0000256" key="1">
    <source>
        <dbReference type="ARBA" id="ARBA00001947"/>
    </source>
</evidence>
<dbReference type="SUPFAM" id="SSF49464">
    <property type="entry name" value="Carboxypeptidase regulatory domain-like"/>
    <property type="match status" value="1"/>
</dbReference>
<dbReference type="Pfam" id="PF00246">
    <property type="entry name" value="Peptidase_M14"/>
    <property type="match status" value="1"/>
</dbReference>
<feature type="signal peptide" evidence="10">
    <location>
        <begin position="1"/>
        <end position="38"/>
    </location>
</feature>
<keyword evidence="6" id="KW-0862">Zinc</keyword>
<gene>
    <name evidence="13" type="primary">LOC101862763</name>
</gene>
<dbReference type="GeneID" id="101862763"/>
<dbReference type="SUPFAM" id="SSF53187">
    <property type="entry name" value="Zn-dependent exopeptidases"/>
    <property type="match status" value="1"/>
</dbReference>
<dbReference type="InterPro" id="IPR057247">
    <property type="entry name" value="CARBOXYPEPT_ZN_2"/>
</dbReference>
<evidence type="ECO:0000313" key="13">
    <source>
        <dbReference type="RefSeq" id="XP_035829163.1"/>
    </source>
</evidence>
<keyword evidence="10" id="KW-0732">Signal</keyword>
<evidence type="ECO:0000256" key="6">
    <source>
        <dbReference type="ARBA" id="ARBA00022833"/>
    </source>
</evidence>
<evidence type="ECO:0000259" key="11">
    <source>
        <dbReference type="PROSITE" id="PS52035"/>
    </source>
</evidence>
<keyword evidence="12" id="KW-1185">Reference proteome</keyword>
<evidence type="ECO:0000256" key="2">
    <source>
        <dbReference type="ARBA" id="ARBA00005988"/>
    </source>
</evidence>
<feature type="compositionally biased region" description="Basic and acidic residues" evidence="9">
    <location>
        <begin position="428"/>
        <end position="449"/>
    </location>
</feature>
<dbReference type="CDD" id="cd03858">
    <property type="entry name" value="M14_CP_N-E_like"/>
    <property type="match status" value="1"/>
</dbReference>
<dbReference type="InterPro" id="IPR000834">
    <property type="entry name" value="Peptidase_M14"/>
</dbReference>
<organism evidence="12 13">
    <name type="scientific">Aplysia californica</name>
    <name type="common">California sea hare</name>
    <dbReference type="NCBI Taxonomy" id="6500"/>
    <lineage>
        <taxon>Eukaryota</taxon>
        <taxon>Metazoa</taxon>
        <taxon>Spiralia</taxon>
        <taxon>Lophotrochozoa</taxon>
        <taxon>Mollusca</taxon>
        <taxon>Gastropoda</taxon>
        <taxon>Heterobranchia</taxon>
        <taxon>Euthyneura</taxon>
        <taxon>Tectipleura</taxon>
        <taxon>Aplysiida</taxon>
        <taxon>Aplysioidea</taxon>
        <taxon>Aplysiidae</taxon>
        <taxon>Aplysia</taxon>
    </lineage>
</organism>
<feature type="active site" description="Proton donor/acceptor" evidence="8">
    <location>
        <position position="299"/>
    </location>
</feature>
<evidence type="ECO:0000256" key="9">
    <source>
        <dbReference type="SAM" id="MobiDB-lite"/>
    </source>
</evidence>
<evidence type="ECO:0000256" key="5">
    <source>
        <dbReference type="ARBA" id="ARBA00022801"/>
    </source>
</evidence>
<feature type="compositionally biased region" description="Low complexity" evidence="9">
    <location>
        <begin position="476"/>
        <end position="486"/>
    </location>
</feature>
<keyword evidence="4" id="KW-0479">Metal-binding</keyword>
<dbReference type="PROSITE" id="PS00133">
    <property type="entry name" value="CARBOXYPEPT_ZN_2"/>
    <property type="match status" value="1"/>
</dbReference>
<reference evidence="13" key="1">
    <citation type="submission" date="2025-08" db="UniProtKB">
        <authorList>
            <consortium name="RefSeq"/>
        </authorList>
    </citation>
    <scope>IDENTIFICATION</scope>
</reference>
<feature type="region of interest" description="Disordered" evidence="9">
    <location>
        <begin position="418"/>
        <end position="490"/>
    </location>
</feature>
<dbReference type="GO" id="GO:0004180">
    <property type="term" value="F:carboxypeptidase activity"/>
    <property type="evidence" value="ECO:0007669"/>
    <property type="project" value="UniProtKB-KW"/>
</dbReference>
<evidence type="ECO:0000313" key="12">
    <source>
        <dbReference type="Proteomes" id="UP000694888"/>
    </source>
</evidence>
<evidence type="ECO:0000256" key="10">
    <source>
        <dbReference type="SAM" id="SignalP"/>
    </source>
</evidence>
<dbReference type="Gene3D" id="3.40.630.10">
    <property type="entry name" value="Zn peptidases"/>
    <property type="match status" value="1"/>
</dbReference>
<evidence type="ECO:0000256" key="3">
    <source>
        <dbReference type="ARBA" id="ARBA00022645"/>
    </source>
</evidence>
<dbReference type="InterPro" id="IPR057246">
    <property type="entry name" value="CARBOXYPEPT_ZN_1"/>
</dbReference>
<comment type="cofactor">
    <cofactor evidence="1">
        <name>Zn(2+)</name>
        <dbReference type="ChEBI" id="CHEBI:29105"/>
    </cofactor>
</comment>
<feature type="domain" description="Peptidase M14" evidence="11">
    <location>
        <begin position="42"/>
        <end position="329"/>
    </location>
</feature>
<dbReference type="PROSITE" id="PS00132">
    <property type="entry name" value="CARBOXYPEPT_ZN_1"/>
    <property type="match status" value="1"/>
</dbReference>
<dbReference type="Proteomes" id="UP000694888">
    <property type="component" value="Unplaced"/>
</dbReference>
<keyword evidence="3 13" id="KW-0121">Carboxypeptidase</keyword>
<dbReference type="PANTHER" id="PTHR11532">
    <property type="entry name" value="PROTEASE M14 CARBOXYPEPTIDASE"/>
    <property type="match status" value="1"/>
</dbReference>
<sequence length="518" mass="57377">MPVARCSQPQASPFTSVVSALLLLLPLLLSALCCVAGAVDFKYHNQRRLEATLYDLQDRYPNLTYVYSIGKSVRGRDLWVIAIGKYATSHSPLVPNVKYIANMHGNEAVGREMLIHLAEHYLLSYGRNATLTEFLDTTRVHLMPSMNPDGFASSRKGGCTGVMGRSNAMGYDLNRNFPDYIVGNDVPEQKETSLVRRWIHETPFVLSANLHGGAMVANYPFDYSPADIYAQEYSRSPDDDVFIHLALTYSRTHPTMHLGSSCQDEFPDGIVNGANWYPVVGGMQDYMYRHASGYEVLVEMSCCKFPPPAQLERLWADNKDALINFLLQVHMGVRGIIYGQPADGESEYNLVEGATVTVKGREAVPFWSSRFGEYYKLLLPGDYVLQVSSPGYENVSSPFSVSDSGVTRLDIRLVRSSSPNTSYLDDSPDARSETGTTHDGRGISERDQSDSAGSSRPQFNEAGLGPRDTSEQTSDNNNNNNNNNRNELGENSADKLSATSHAVALSLLYCTICFFFHL</sequence>
<proteinExistence type="inferred from homology"/>
<evidence type="ECO:0000256" key="8">
    <source>
        <dbReference type="PROSITE-ProRule" id="PRU01379"/>
    </source>
</evidence>
<dbReference type="PROSITE" id="PS52035">
    <property type="entry name" value="PEPTIDASE_M14"/>
    <property type="match status" value="1"/>
</dbReference>
<dbReference type="PANTHER" id="PTHR11532:SF84">
    <property type="entry name" value="CARBOXYPEPTIDASE M"/>
    <property type="match status" value="1"/>
</dbReference>
<comment type="similarity">
    <text evidence="2 8">Belongs to the peptidase M14 family.</text>
</comment>
<dbReference type="InterPro" id="IPR008969">
    <property type="entry name" value="CarboxyPept-like_regulatory"/>
</dbReference>
<feature type="chain" id="PRO_5047354188" evidence="10">
    <location>
        <begin position="39"/>
        <end position="518"/>
    </location>
</feature>
<accession>A0ABM1W3C0</accession>
<name>A0ABM1W3C0_APLCA</name>
<dbReference type="RefSeq" id="XP_035829163.1">
    <property type="nucleotide sequence ID" value="XM_035973270.1"/>
</dbReference>
<keyword evidence="7" id="KW-0325">Glycoprotein</keyword>
<dbReference type="PRINTS" id="PR00765">
    <property type="entry name" value="CRBOXYPTASEA"/>
</dbReference>
<protein>
    <submittedName>
        <fullName evidence="13">Carboxypeptidase M</fullName>
    </submittedName>
</protein>
<dbReference type="Gene3D" id="2.60.40.1120">
    <property type="entry name" value="Carboxypeptidase-like, regulatory domain"/>
    <property type="match status" value="1"/>
</dbReference>
<keyword evidence="5" id="KW-0378">Hydrolase</keyword>
<evidence type="ECO:0000256" key="7">
    <source>
        <dbReference type="ARBA" id="ARBA00023180"/>
    </source>
</evidence>
<dbReference type="InterPro" id="IPR050753">
    <property type="entry name" value="Peptidase_M14_domain"/>
</dbReference>